<organism evidence="5 6">
    <name type="scientific">Acinetobacter bohemicus</name>
    <dbReference type="NCBI Taxonomy" id="1435036"/>
    <lineage>
        <taxon>Bacteria</taxon>
        <taxon>Pseudomonadati</taxon>
        <taxon>Pseudomonadota</taxon>
        <taxon>Gammaproteobacteria</taxon>
        <taxon>Moraxellales</taxon>
        <taxon>Moraxellaceae</taxon>
        <taxon>Acinetobacter</taxon>
    </lineage>
</organism>
<dbReference type="RefSeq" id="WP_074947864.1">
    <property type="nucleotide sequence ID" value="NZ_FOZU01000058.1"/>
</dbReference>
<evidence type="ECO:0000256" key="1">
    <source>
        <dbReference type="ARBA" id="ARBA00023015"/>
    </source>
</evidence>
<sequence>MNTELALSIGSKIREARKNKSVSQEQLALLTTIDRSYLGRIERGEVSVTVEKLAQIAHVLNVDIKSLIP</sequence>
<name>A0A1I6WEM4_9GAMM</name>
<dbReference type="AlphaFoldDB" id="A0A1I6WEM4"/>
<dbReference type="Gene3D" id="1.10.260.40">
    <property type="entry name" value="lambda repressor-like DNA-binding domains"/>
    <property type="match status" value="1"/>
</dbReference>
<accession>A0A1I6WEM4</accession>
<dbReference type="PANTHER" id="PTHR46797:SF23">
    <property type="entry name" value="HTH-TYPE TRANSCRIPTIONAL REGULATOR SUTR"/>
    <property type="match status" value="1"/>
</dbReference>
<evidence type="ECO:0000259" key="4">
    <source>
        <dbReference type="PROSITE" id="PS50943"/>
    </source>
</evidence>
<evidence type="ECO:0000313" key="6">
    <source>
        <dbReference type="Proteomes" id="UP000182827"/>
    </source>
</evidence>
<dbReference type="SMART" id="SM00530">
    <property type="entry name" value="HTH_XRE"/>
    <property type="match status" value="1"/>
</dbReference>
<gene>
    <name evidence="5" type="ORF">SAMN05444586_10585</name>
</gene>
<dbReference type="EMBL" id="FOZU01000058">
    <property type="protein sequence ID" value="SFT24443.1"/>
    <property type="molecule type" value="Genomic_DNA"/>
</dbReference>
<reference evidence="6" key="1">
    <citation type="submission" date="2016-10" db="EMBL/GenBank/DDBJ databases">
        <authorList>
            <person name="Varghese N."/>
            <person name="Submissions S."/>
        </authorList>
    </citation>
    <scope>NUCLEOTIDE SEQUENCE [LARGE SCALE GENOMIC DNA]</scope>
    <source>
        <strain evidence="6">ANC 5076</strain>
    </source>
</reference>
<evidence type="ECO:0000256" key="3">
    <source>
        <dbReference type="ARBA" id="ARBA00023163"/>
    </source>
</evidence>
<dbReference type="Pfam" id="PF01381">
    <property type="entry name" value="HTH_3"/>
    <property type="match status" value="1"/>
</dbReference>
<dbReference type="PROSITE" id="PS50943">
    <property type="entry name" value="HTH_CROC1"/>
    <property type="match status" value="1"/>
</dbReference>
<dbReference type="GO" id="GO:0005829">
    <property type="term" value="C:cytosol"/>
    <property type="evidence" value="ECO:0007669"/>
    <property type="project" value="TreeGrafter"/>
</dbReference>
<dbReference type="GO" id="GO:0003677">
    <property type="term" value="F:DNA binding"/>
    <property type="evidence" value="ECO:0007669"/>
    <property type="project" value="UniProtKB-KW"/>
</dbReference>
<dbReference type="InterPro" id="IPR001387">
    <property type="entry name" value="Cro/C1-type_HTH"/>
</dbReference>
<dbReference type="SUPFAM" id="SSF47413">
    <property type="entry name" value="lambda repressor-like DNA-binding domains"/>
    <property type="match status" value="1"/>
</dbReference>
<evidence type="ECO:0000313" key="5">
    <source>
        <dbReference type="EMBL" id="SFT24443.1"/>
    </source>
</evidence>
<keyword evidence="6" id="KW-1185">Reference proteome</keyword>
<dbReference type="Proteomes" id="UP000182827">
    <property type="component" value="Unassembled WGS sequence"/>
</dbReference>
<protein>
    <submittedName>
        <fullName evidence="5">Helix-turn-helix</fullName>
    </submittedName>
</protein>
<evidence type="ECO:0000256" key="2">
    <source>
        <dbReference type="ARBA" id="ARBA00023125"/>
    </source>
</evidence>
<dbReference type="PANTHER" id="PTHR46797">
    <property type="entry name" value="HTH-TYPE TRANSCRIPTIONAL REGULATOR"/>
    <property type="match status" value="1"/>
</dbReference>
<dbReference type="GO" id="GO:0003700">
    <property type="term" value="F:DNA-binding transcription factor activity"/>
    <property type="evidence" value="ECO:0007669"/>
    <property type="project" value="TreeGrafter"/>
</dbReference>
<keyword evidence="3" id="KW-0804">Transcription</keyword>
<dbReference type="InterPro" id="IPR050807">
    <property type="entry name" value="TransReg_Diox_bact_type"/>
</dbReference>
<dbReference type="CDD" id="cd00093">
    <property type="entry name" value="HTH_XRE"/>
    <property type="match status" value="1"/>
</dbReference>
<proteinExistence type="predicted"/>
<keyword evidence="1" id="KW-0805">Transcription regulation</keyword>
<keyword evidence="2" id="KW-0238">DNA-binding</keyword>
<dbReference type="InterPro" id="IPR010982">
    <property type="entry name" value="Lambda_DNA-bd_dom_sf"/>
</dbReference>
<feature type="domain" description="HTH cro/C1-type" evidence="4">
    <location>
        <begin position="13"/>
        <end position="67"/>
    </location>
</feature>